<dbReference type="Proteomes" id="UP000310673">
    <property type="component" value="Chromosome"/>
</dbReference>
<evidence type="ECO:0000313" key="1">
    <source>
        <dbReference type="EMBL" id="QCX24034.1"/>
    </source>
</evidence>
<sequence length="128" mass="15092">MIRSAAIQVGNLIKNMNLGFNDTNLFINKKIPEEMLQNKEFPMIQINTLPTNSNDYASNRKNFETVSCQVNVLVATNREVEKYHNLIEKNLSTHQFECFFDTQELDENYEVQRLILRFNKTQNIKEIF</sequence>
<accession>A0A5B7T0G3</accession>
<organism evidence="1 2">
    <name type="scientific">Companilactobacillus futsaii</name>
    <dbReference type="NCBI Taxonomy" id="938155"/>
    <lineage>
        <taxon>Bacteria</taxon>
        <taxon>Bacillati</taxon>
        <taxon>Bacillota</taxon>
        <taxon>Bacilli</taxon>
        <taxon>Lactobacillales</taxon>
        <taxon>Lactobacillaceae</taxon>
        <taxon>Companilactobacillus</taxon>
    </lineage>
</organism>
<dbReference type="AlphaFoldDB" id="A0A5B7T0G3"/>
<evidence type="ECO:0008006" key="3">
    <source>
        <dbReference type="Google" id="ProtNLM"/>
    </source>
</evidence>
<dbReference type="RefSeq" id="WP_057813904.1">
    <property type="nucleotide sequence ID" value="NZ_CP040736.1"/>
</dbReference>
<evidence type="ECO:0000313" key="2">
    <source>
        <dbReference type="Proteomes" id="UP000310673"/>
    </source>
</evidence>
<name>A0A5B7T0G3_9LACO</name>
<dbReference type="KEGG" id="lft:FG051_02465"/>
<protein>
    <recommendedName>
        <fullName evidence="3">DUF806 family protein</fullName>
    </recommendedName>
</protein>
<reference evidence="1 2" key="1">
    <citation type="submission" date="2019-05" db="EMBL/GenBank/DDBJ databases">
        <title>Genome Sequence of Lactobacillus futsaii Y97, a Potential Probiotic Strain Isolated from the Futsai of Taiwan.</title>
        <authorList>
            <person name="Du X."/>
        </authorList>
    </citation>
    <scope>NUCLEOTIDE SEQUENCE [LARGE SCALE GENOMIC DNA]</scope>
    <source>
        <strain evidence="1 2">Y97</strain>
    </source>
</reference>
<dbReference type="EMBL" id="CP040736">
    <property type="protein sequence ID" value="QCX24034.1"/>
    <property type="molecule type" value="Genomic_DNA"/>
</dbReference>
<dbReference type="STRING" id="1423818.FC88_GL000203"/>
<gene>
    <name evidence="1" type="ORF">FG051_02465</name>
</gene>
<proteinExistence type="predicted"/>